<proteinExistence type="inferred from homology"/>
<evidence type="ECO:0000256" key="1">
    <source>
        <dbReference type="ARBA" id="ARBA00005232"/>
    </source>
</evidence>
<sequence length="597" mass="68925">MAEGRKTFYYEDRLPRLPVPEPEVTFKKYLETIKPLCDSLEDYLRNERLIQDFAKNLAPKLQQRLIQRDKLEKDSWLDRWWLQYAYMDYRDPVPINVSYAITFKDHPNKNIHYLERAAGLLQNVLVNKEELQQERFPADVVQGVPNCLSVWKTVWNSCRIPHPTTDTTALFSDQEATNFVVTLDGQFYSFPAFYSNGKPLSRSDILKQLKRVCDSNARGRKYPNIGIFTTENRTTWATIRSKMLQSPTNLQSLREIERSILVLCLDHHAPSTFEEFTQQVLWGGVQDRENRFYDKPLQFIVTPNSMAAINGEHSTMDGQPVGLILDWILQREQDGKIDHYERVEEELVEPAHLEFQLTEELNGDLRKAQHNFRALVENTNQTVFHYKGFGKHHCSKVLKASPDATVQIALQMAYYQQQGKFCGVYESVSMRHYKKGRTETGRCLTSASKDFVVGFFDDKLSVESKKQLFYKAVDAHVKYLNEAKKGKGIDRHFLAFKLLMQESGETHPLFSDPVFINSSTWRLSTSHLGFPNVNSIGFGPVAPDGYGVCYAVKKEEIRVHLTNWKDCSTANVQQFKQLLTNSLDQINHLLTTPNSKL</sequence>
<dbReference type="InterPro" id="IPR039551">
    <property type="entry name" value="Cho/carn_acyl_trans"/>
</dbReference>
<keyword evidence="3 5" id="KW-0012">Acyltransferase</keyword>
<dbReference type="Gene3D" id="3.30.559.70">
    <property type="entry name" value="Choline/Carnitine o-acyltransferase, domain 2"/>
    <property type="match status" value="1"/>
</dbReference>
<evidence type="ECO:0000256" key="4">
    <source>
        <dbReference type="PIRSR" id="PIRSR600542-1"/>
    </source>
</evidence>
<dbReference type="AlphaFoldDB" id="A0A6B2L062"/>
<dbReference type="GO" id="GO:0016746">
    <property type="term" value="F:acyltransferase activity"/>
    <property type="evidence" value="ECO:0007669"/>
    <property type="project" value="UniProtKB-KW"/>
</dbReference>
<accession>A0A6B2L062</accession>
<name>A0A6B2L062_9EUKA</name>
<dbReference type="PROSITE" id="PS00440">
    <property type="entry name" value="ACYLTRANSF_C_2"/>
    <property type="match status" value="1"/>
</dbReference>
<reference evidence="7" key="1">
    <citation type="journal article" date="2020" name="J. Eukaryot. Microbiol.">
        <title>De novo Sequencing, Assembly and Annotation of the Transcriptome for the Free-Living Testate Amoeba Arcella intermedia.</title>
        <authorList>
            <person name="Ribeiro G.M."/>
            <person name="Porfirio-Sousa A.L."/>
            <person name="Maurer-Alcala X.X."/>
            <person name="Katz L.A."/>
            <person name="Lahr D.J.G."/>
        </authorList>
    </citation>
    <scope>NUCLEOTIDE SEQUENCE</scope>
</reference>
<dbReference type="InterPro" id="IPR042231">
    <property type="entry name" value="Cho/carn_acyl_trans_2"/>
</dbReference>
<evidence type="ECO:0000256" key="5">
    <source>
        <dbReference type="RuleBase" id="RU003801"/>
    </source>
</evidence>
<feature type="active site" description="Proton acceptor" evidence="4">
    <location>
        <position position="313"/>
    </location>
</feature>
<dbReference type="InterPro" id="IPR000542">
    <property type="entry name" value="Carn_acyl_trans"/>
</dbReference>
<feature type="domain" description="Choline/carnitine acyltransferase" evidence="6">
    <location>
        <begin position="17"/>
        <end position="580"/>
    </location>
</feature>
<organism evidence="7">
    <name type="scientific">Arcella intermedia</name>
    <dbReference type="NCBI Taxonomy" id="1963864"/>
    <lineage>
        <taxon>Eukaryota</taxon>
        <taxon>Amoebozoa</taxon>
        <taxon>Tubulinea</taxon>
        <taxon>Elardia</taxon>
        <taxon>Arcellinida</taxon>
        <taxon>Sphaerothecina</taxon>
        <taxon>Arcellidae</taxon>
        <taxon>Arcella</taxon>
    </lineage>
</organism>
<evidence type="ECO:0000256" key="3">
    <source>
        <dbReference type="ARBA" id="ARBA00023315"/>
    </source>
</evidence>
<dbReference type="PANTHER" id="PTHR22589">
    <property type="entry name" value="CARNITINE O-ACYLTRANSFERASE"/>
    <property type="match status" value="1"/>
</dbReference>
<dbReference type="Gene3D" id="3.30.559.10">
    <property type="entry name" value="Chloramphenicol acetyltransferase-like domain"/>
    <property type="match status" value="1"/>
</dbReference>
<evidence type="ECO:0000259" key="6">
    <source>
        <dbReference type="Pfam" id="PF00755"/>
    </source>
</evidence>
<evidence type="ECO:0000313" key="7">
    <source>
        <dbReference type="EMBL" id="NDV30394.1"/>
    </source>
</evidence>
<keyword evidence="2 5" id="KW-0808">Transferase</keyword>
<dbReference type="InterPro" id="IPR023213">
    <property type="entry name" value="CAT-like_dom_sf"/>
</dbReference>
<evidence type="ECO:0000256" key="2">
    <source>
        <dbReference type="ARBA" id="ARBA00022679"/>
    </source>
</evidence>
<dbReference type="PANTHER" id="PTHR22589:SF103">
    <property type="entry name" value="CARNITINE O-ACETYL-TRANSFERASE, ISOFORM A-RELATED"/>
    <property type="match status" value="1"/>
</dbReference>
<dbReference type="EMBL" id="GIBP01001425">
    <property type="protein sequence ID" value="NDV30394.1"/>
    <property type="molecule type" value="Transcribed_RNA"/>
</dbReference>
<protein>
    <recommendedName>
        <fullName evidence="6">Choline/carnitine acyltransferase domain-containing protein</fullName>
    </recommendedName>
</protein>
<dbReference type="Pfam" id="PF00755">
    <property type="entry name" value="Carn_acyltransf"/>
    <property type="match status" value="1"/>
</dbReference>
<dbReference type="SUPFAM" id="SSF52777">
    <property type="entry name" value="CoA-dependent acyltransferases"/>
    <property type="match status" value="2"/>
</dbReference>
<comment type="similarity">
    <text evidence="1 5">Belongs to the carnitine/choline acetyltransferase family.</text>
</comment>